<dbReference type="PANTHER" id="PTHR12203:SF107">
    <property type="entry name" value="GLYCOSYL TRANSFERASE CAP10 DOMAIN-CONTAINING PROTEIN"/>
    <property type="match status" value="1"/>
</dbReference>
<proteinExistence type="predicted"/>
<evidence type="ECO:0000313" key="3">
    <source>
        <dbReference type="Proteomes" id="UP000075714"/>
    </source>
</evidence>
<keyword evidence="3" id="KW-1185">Reference proteome</keyword>
<dbReference type="Proteomes" id="UP000075714">
    <property type="component" value="Unassembled WGS sequence"/>
</dbReference>
<dbReference type="PANTHER" id="PTHR12203">
    <property type="entry name" value="KDEL LYS-ASP-GLU-LEU CONTAINING - RELATED"/>
    <property type="match status" value="1"/>
</dbReference>
<dbReference type="InterPro" id="IPR051091">
    <property type="entry name" value="O-Glucosyltr/Glycosyltrsf_90"/>
</dbReference>
<dbReference type="EMBL" id="LSYV01000083">
    <property type="protein sequence ID" value="KXZ43697.1"/>
    <property type="molecule type" value="Genomic_DNA"/>
</dbReference>
<dbReference type="Pfam" id="PF05686">
    <property type="entry name" value="Glyco_transf_90"/>
    <property type="match status" value="1"/>
</dbReference>
<reference evidence="3" key="1">
    <citation type="journal article" date="2016" name="Nat. Commun.">
        <title>The Gonium pectorale genome demonstrates co-option of cell cycle regulation during the evolution of multicellularity.</title>
        <authorList>
            <person name="Hanschen E.R."/>
            <person name="Marriage T.N."/>
            <person name="Ferris P.J."/>
            <person name="Hamaji T."/>
            <person name="Toyoda A."/>
            <person name="Fujiyama A."/>
            <person name="Neme R."/>
            <person name="Noguchi H."/>
            <person name="Minakuchi Y."/>
            <person name="Suzuki M."/>
            <person name="Kawai-Toyooka H."/>
            <person name="Smith D.R."/>
            <person name="Sparks H."/>
            <person name="Anderson J."/>
            <person name="Bakaric R."/>
            <person name="Luria V."/>
            <person name="Karger A."/>
            <person name="Kirschner M.W."/>
            <person name="Durand P.M."/>
            <person name="Michod R.E."/>
            <person name="Nozaki H."/>
            <person name="Olson B.J."/>
        </authorList>
    </citation>
    <scope>NUCLEOTIDE SEQUENCE [LARGE SCALE GENOMIC DNA]</scope>
    <source>
        <strain evidence="3">NIES-2863</strain>
    </source>
</reference>
<protein>
    <recommendedName>
        <fullName evidence="1">Glycosyl transferase CAP10 domain-containing protein</fullName>
    </recommendedName>
</protein>
<comment type="caution">
    <text evidence="2">The sequence shown here is derived from an EMBL/GenBank/DDBJ whole genome shotgun (WGS) entry which is preliminary data.</text>
</comment>
<dbReference type="SMART" id="SM00672">
    <property type="entry name" value="CAP10"/>
    <property type="match status" value="1"/>
</dbReference>
<dbReference type="OrthoDB" id="512899at2759"/>
<gene>
    <name evidence="2" type="ORF">GPECTOR_82g231</name>
</gene>
<evidence type="ECO:0000313" key="2">
    <source>
        <dbReference type="EMBL" id="KXZ43697.1"/>
    </source>
</evidence>
<dbReference type="AlphaFoldDB" id="A0A150G1H9"/>
<dbReference type="InterPro" id="IPR006598">
    <property type="entry name" value="CAP10"/>
</dbReference>
<sequence>MATTERRRRRLQGALVTIVNGNAFVSVPKRDGFESRLYATLMLLQRAMDRLGRKSFPDVEFGIHTFDYPKHDAFFNYCRPKARRPGTPGNWVWPDFQFYSWPEIGADPWPMLLQKVAQLGRELPFSQRDRRMIWRGSPLAPVRNELLKRFGRRGDVADVAMIRGFKEFWPALRRNPDLNISTMITPLEDFCRYRYIIYTEGKSYSGRLKAHLICGSVILTHPTRWEFFESEVLQEGRNFVTVDPKWDTLEEAYRKLEADPALAEGIASENAKMRELLDADGVSCFILESLKCFKDVMKYNVTQPANIFRHTPLEFFFLAKMKPGGHLEHIRV</sequence>
<feature type="domain" description="Glycosyl transferase CAP10" evidence="1">
    <location>
        <begin position="55"/>
        <end position="300"/>
    </location>
</feature>
<evidence type="ECO:0000259" key="1">
    <source>
        <dbReference type="SMART" id="SM00672"/>
    </source>
</evidence>
<accession>A0A150G1H9</accession>
<name>A0A150G1H9_GONPE</name>
<organism evidence="2 3">
    <name type="scientific">Gonium pectorale</name>
    <name type="common">Green alga</name>
    <dbReference type="NCBI Taxonomy" id="33097"/>
    <lineage>
        <taxon>Eukaryota</taxon>
        <taxon>Viridiplantae</taxon>
        <taxon>Chlorophyta</taxon>
        <taxon>core chlorophytes</taxon>
        <taxon>Chlorophyceae</taxon>
        <taxon>CS clade</taxon>
        <taxon>Chlamydomonadales</taxon>
        <taxon>Volvocaceae</taxon>
        <taxon>Gonium</taxon>
    </lineage>
</organism>